<dbReference type="InterPro" id="IPR036249">
    <property type="entry name" value="Thioredoxin-like_sf"/>
</dbReference>
<keyword evidence="2" id="KW-0201">Cytochrome c-type biogenesis</keyword>
<dbReference type="InterPro" id="IPR017937">
    <property type="entry name" value="Thioredoxin_CS"/>
</dbReference>
<evidence type="ECO:0000256" key="1">
    <source>
        <dbReference type="ARBA" id="ARBA00004196"/>
    </source>
</evidence>
<organism evidence="7 8">
    <name type="scientific">Flavobacterium branchiarum</name>
    <dbReference type="NCBI Taxonomy" id="1114870"/>
    <lineage>
        <taxon>Bacteria</taxon>
        <taxon>Pseudomonadati</taxon>
        <taxon>Bacteroidota</taxon>
        <taxon>Flavobacteriia</taxon>
        <taxon>Flavobacteriales</taxon>
        <taxon>Flavobacteriaceae</taxon>
        <taxon>Flavobacterium</taxon>
    </lineage>
</organism>
<dbReference type="RefSeq" id="WP_290263418.1">
    <property type="nucleotide sequence ID" value="NZ_JAUFQQ010000003.1"/>
</dbReference>
<keyword evidence="5" id="KW-0732">Signal</keyword>
<evidence type="ECO:0000256" key="4">
    <source>
        <dbReference type="ARBA" id="ARBA00023284"/>
    </source>
</evidence>
<accession>A0ABV5FQI6</accession>
<dbReference type="SUPFAM" id="SSF52833">
    <property type="entry name" value="Thioredoxin-like"/>
    <property type="match status" value="1"/>
</dbReference>
<keyword evidence="8" id="KW-1185">Reference proteome</keyword>
<dbReference type="CDD" id="cd02966">
    <property type="entry name" value="TlpA_like_family"/>
    <property type="match status" value="1"/>
</dbReference>
<evidence type="ECO:0000313" key="7">
    <source>
        <dbReference type="EMBL" id="MFB9065791.1"/>
    </source>
</evidence>
<proteinExistence type="predicted"/>
<reference evidence="7 8" key="1">
    <citation type="submission" date="2024-09" db="EMBL/GenBank/DDBJ databases">
        <authorList>
            <person name="Sun Q."/>
            <person name="Mori K."/>
        </authorList>
    </citation>
    <scope>NUCLEOTIDE SEQUENCE [LARGE SCALE GENOMIC DNA]</scope>
    <source>
        <strain evidence="7 8">CECT 7908</strain>
    </source>
</reference>
<feature type="domain" description="Thioredoxin" evidence="6">
    <location>
        <begin position="199"/>
        <end position="343"/>
    </location>
</feature>
<feature type="chain" id="PRO_5046004724" evidence="5">
    <location>
        <begin position="20"/>
        <end position="343"/>
    </location>
</feature>
<protein>
    <submittedName>
        <fullName evidence="7">TlpA family protein disulfide reductase</fullName>
    </submittedName>
</protein>
<dbReference type="InterPro" id="IPR000866">
    <property type="entry name" value="AhpC/TSA"/>
</dbReference>
<dbReference type="EMBL" id="JBHMEX010000056">
    <property type="protein sequence ID" value="MFB9065791.1"/>
    <property type="molecule type" value="Genomic_DNA"/>
</dbReference>
<gene>
    <name evidence="7" type="ORF">ACFFUQ_17350</name>
</gene>
<feature type="signal peptide" evidence="5">
    <location>
        <begin position="1"/>
        <end position="19"/>
    </location>
</feature>
<dbReference type="PROSITE" id="PS51352">
    <property type="entry name" value="THIOREDOXIN_2"/>
    <property type="match status" value="1"/>
</dbReference>
<dbReference type="Pfam" id="PF00578">
    <property type="entry name" value="AhpC-TSA"/>
    <property type="match status" value="1"/>
</dbReference>
<evidence type="ECO:0000256" key="5">
    <source>
        <dbReference type="SAM" id="SignalP"/>
    </source>
</evidence>
<dbReference type="PANTHER" id="PTHR42852">
    <property type="entry name" value="THIOL:DISULFIDE INTERCHANGE PROTEIN DSBE"/>
    <property type="match status" value="1"/>
</dbReference>
<evidence type="ECO:0000256" key="2">
    <source>
        <dbReference type="ARBA" id="ARBA00022748"/>
    </source>
</evidence>
<dbReference type="InterPro" id="IPR050553">
    <property type="entry name" value="Thioredoxin_ResA/DsbE_sf"/>
</dbReference>
<name>A0ABV5FQI6_9FLAO</name>
<comment type="subcellular location">
    <subcellularLocation>
        <location evidence="1">Cell envelope</location>
    </subcellularLocation>
</comment>
<keyword evidence="4" id="KW-0676">Redox-active center</keyword>
<dbReference type="PANTHER" id="PTHR42852:SF6">
    <property type="entry name" value="THIOL:DISULFIDE INTERCHANGE PROTEIN DSBE"/>
    <property type="match status" value="1"/>
</dbReference>
<dbReference type="InterPro" id="IPR013766">
    <property type="entry name" value="Thioredoxin_domain"/>
</dbReference>
<evidence type="ECO:0000259" key="6">
    <source>
        <dbReference type="PROSITE" id="PS51352"/>
    </source>
</evidence>
<dbReference type="Gene3D" id="3.40.30.10">
    <property type="entry name" value="Glutaredoxin"/>
    <property type="match status" value="1"/>
</dbReference>
<comment type="caution">
    <text evidence="7">The sequence shown here is derived from an EMBL/GenBank/DDBJ whole genome shotgun (WGS) entry which is preliminary data.</text>
</comment>
<evidence type="ECO:0000256" key="3">
    <source>
        <dbReference type="ARBA" id="ARBA00023157"/>
    </source>
</evidence>
<sequence>MKKLSFIAVLIVLFSFQKADPPKDYAVVHGKITNPIEGLGFRLFDPVSAKSFTFKVGADGTYRDTIKLEKATYFNGFYDKLISLYLTKGMDLEINFDAKNVSKTITIIGKGQEENSFLGLKAKLEGGLFGADYLEFLNVEKKVFDEKMKQFSDNFKVELDKKKSVLDPNFTTTQLKKLEEFNTSLASEYTKQQINNSELGVGMPSPVFTNYINYKGGKSSLSDFKGSYVFIDVWATWCGPCKYEMPYLAKVEKEFHGKNIKFVSISVDRLADEKKWRDMIKAQGLTGVQLLADKEIKSTFITSYYIQGIPRFIVLDKEGKIISSDAPRPSEPELTELLNTLDI</sequence>
<dbReference type="PROSITE" id="PS00194">
    <property type="entry name" value="THIOREDOXIN_1"/>
    <property type="match status" value="1"/>
</dbReference>
<dbReference type="Proteomes" id="UP001589589">
    <property type="component" value="Unassembled WGS sequence"/>
</dbReference>
<keyword evidence="3" id="KW-1015">Disulfide bond</keyword>
<evidence type="ECO:0000313" key="8">
    <source>
        <dbReference type="Proteomes" id="UP001589589"/>
    </source>
</evidence>